<dbReference type="InterPro" id="IPR051120">
    <property type="entry name" value="ABC_AA/LPS_Transport"/>
</dbReference>
<keyword evidence="2" id="KW-0472">Membrane</keyword>
<dbReference type="GO" id="GO:0015808">
    <property type="term" value="P:L-alanine transport"/>
    <property type="evidence" value="ECO:0007669"/>
    <property type="project" value="TreeGrafter"/>
</dbReference>
<dbReference type="PROSITE" id="PS50893">
    <property type="entry name" value="ABC_TRANSPORTER_2"/>
    <property type="match status" value="1"/>
</dbReference>
<dbReference type="Pfam" id="PF12399">
    <property type="entry name" value="BCA_ABC_TP_C"/>
    <property type="match status" value="1"/>
</dbReference>
<dbReference type="OrthoDB" id="9781337at2"/>
<dbReference type="SMART" id="SM00382">
    <property type="entry name" value="AAA"/>
    <property type="match status" value="1"/>
</dbReference>
<dbReference type="SUPFAM" id="SSF52540">
    <property type="entry name" value="P-loop containing nucleoside triphosphate hydrolases"/>
    <property type="match status" value="1"/>
</dbReference>
<dbReference type="RefSeq" id="WP_105746806.1">
    <property type="nucleotide sequence ID" value="NZ_PVLQ01000008.1"/>
</dbReference>
<dbReference type="Gene3D" id="3.40.50.300">
    <property type="entry name" value="P-loop containing nucleotide triphosphate hydrolases"/>
    <property type="match status" value="1"/>
</dbReference>
<keyword evidence="4 6" id="KW-0067">ATP-binding</keyword>
<dbReference type="InterPro" id="IPR017871">
    <property type="entry name" value="ABC_transporter-like_CS"/>
</dbReference>
<keyword evidence="2" id="KW-1003">Cell membrane</keyword>
<dbReference type="Proteomes" id="UP000238589">
    <property type="component" value="Unassembled WGS sequence"/>
</dbReference>
<keyword evidence="3" id="KW-0547">Nucleotide-binding</keyword>
<dbReference type="GO" id="GO:0005886">
    <property type="term" value="C:plasma membrane"/>
    <property type="evidence" value="ECO:0007669"/>
    <property type="project" value="TreeGrafter"/>
</dbReference>
<evidence type="ECO:0000313" key="7">
    <source>
        <dbReference type="Proteomes" id="UP000238589"/>
    </source>
</evidence>
<evidence type="ECO:0000256" key="3">
    <source>
        <dbReference type="ARBA" id="ARBA00022741"/>
    </source>
</evidence>
<protein>
    <submittedName>
        <fullName evidence="6">ABC transporter ATP-binding protein</fullName>
    </submittedName>
</protein>
<reference evidence="6 7" key="1">
    <citation type="submission" date="2018-03" db="EMBL/GenBank/DDBJ databases">
        <title>Comparative genomics illustrates the genes involved in a hyperalkaliphilic mechanisms of Serpentinomonas isolated from highly-alkaline calcium-rich serpentinized springs.</title>
        <authorList>
            <person name="Suzuki S."/>
            <person name="Ishii S."/>
            <person name="Walworth N."/>
            <person name="Bird L."/>
            <person name="Kuenen J.G."/>
            <person name="Nealson K.H."/>
        </authorList>
    </citation>
    <scope>NUCLEOTIDE SEQUENCE [LARGE SCALE GENOMIC DNA]</scope>
    <source>
        <strain evidence="6 7">P1</strain>
    </source>
</reference>
<evidence type="ECO:0000256" key="1">
    <source>
        <dbReference type="ARBA" id="ARBA00022448"/>
    </source>
</evidence>
<dbReference type="GO" id="GO:0015188">
    <property type="term" value="F:L-isoleucine transmembrane transporter activity"/>
    <property type="evidence" value="ECO:0007669"/>
    <property type="project" value="TreeGrafter"/>
</dbReference>
<evidence type="ECO:0000313" key="6">
    <source>
        <dbReference type="EMBL" id="PRD66822.1"/>
    </source>
</evidence>
<dbReference type="PANTHER" id="PTHR45772">
    <property type="entry name" value="CONSERVED COMPONENT OF ABC TRANSPORTER FOR NATURAL AMINO ACIDS-RELATED"/>
    <property type="match status" value="1"/>
</dbReference>
<dbReference type="EMBL" id="PVLQ01000008">
    <property type="protein sequence ID" value="PRD66822.1"/>
    <property type="molecule type" value="Genomic_DNA"/>
</dbReference>
<dbReference type="PROSITE" id="PS00211">
    <property type="entry name" value="ABC_TRANSPORTER_1"/>
    <property type="match status" value="1"/>
</dbReference>
<gene>
    <name evidence="6" type="ORF">C6P64_01410</name>
</gene>
<dbReference type="InterPro" id="IPR003593">
    <property type="entry name" value="AAA+_ATPase"/>
</dbReference>
<name>A0A2S9K8V3_9BURK</name>
<dbReference type="GO" id="GO:0005524">
    <property type="term" value="F:ATP binding"/>
    <property type="evidence" value="ECO:0007669"/>
    <property type="project" value="UniProtKB-KW"/>
</dbReference>
<dbReference type="InterPro" id="IPR003439">
    <property type="entry name" value="ABC_transporter-like_ATP-bd"/>
</dbReference>
<dbReference type="Pfam" id="PF00005">
    <property type="entry name" value="ABC_tran"/>
    <property type="match status" value="1"/>
</dbReference>
<dbReference type="GO" id="GO:0005304">
    <property type="term" value="F:L-valine transmembrane transporter activity"/>
    <property type="evidence" value="ECO:0007669"/>
    <property type="project" value="TreeGrafter"/>
</dbReference>
<dbReference type="InterPro" id="IPR027417">
    <property type="entry name" value="P-loop_NTPase"/>
</dbReference>
<dbReference type="FunFam" id="3.40.50.300:FF:000421">
    <property type="entry name" value="Branched-chain amino acid ABC transporter ATP-binding protein"/>
    <property type="match status" value="1"/>
</dbReference>
<proteinExistence type="predicted"/>
<organism evidence="6 7">
    <name type="scientific">Malikia granosa</name>
    <dbReference type="NCBI Taxonomy" id="263067"/>
    <lineage>
        <taxon>Bacteria</taxon>
        <taxon>Pseudomonadati</taxon>
        <taxon>Pseudomonadota</taxon>
        <taxon>Betaproteobacteria</taxon>
        <taxon>Burkholderiales</taxon>
        <taxon>Comamonadaceae</taxon>
        <taxon>Malikia</taxon>
    </lineage>
</organism>
<accession>A0A2S9K8V3</accession>
<dbReference type="GO" id="GO:0016887">
    <property type="term" value="F:ATP hydrolysis activity"/>
    <property type="evidence" value="ECO:0007669"/>
    <property type="project" value="InterPro"/>
</dbReference>
<dbReference type="AlphaFoldDB" id="A0A2S9K8V3"/>
<evidence type="ECO:0000259" key="5">
    <source>
        <dbReference type="PROSITE" id="PS50893"/>
    </source>
</evidence>
<dbReference type="GO" id="GO:0015192">
    <property type="term" value="F:L-phenylalanine transmembrane transporter activity"/>
    <property type="evidence" value="ECO:0007669"/>
    <property type="project" value="TreeGrafter"/>
</dbReference>
<evidence type="ECO:0000256" key="2">
    <source>
        <dbReference type="ARBA" id="ARBA00022475"/>
    </source>
</evidence>
<feature type="domain" description="ABC transporter" evidence="5">
    <location>
        <begin position="6"/>
        <end position="253"/>
    </location>
</feature>
<keyword evidence="1" id="KW-0813">Transport</keyword>
<keyword evidence="7" id="KW-1185">Reference proteome</keyword>
<dbReference type="GO" id="GO:0042941">
    <property type="term" value="P:D-alanine transmembrane transport"/>
    <property type="evidence" value="ECO:0007669"/>
    <property type="project" value="TreeGrafter"/>
</dbReference>
<evidence type="ECO:0000256" key="4">
    <source>
        <dbReference type="ARBA" id="ARBA00022840"/>
    </source>
</evidence>
<comment type="caution">
    <text evidence="6">The sequence shown here is derived from an EMBL/GenBank/DDBJ whole genome shotgun (WGS) entry which is preliminary data.</text>
</comment>
<dbReference type="GO" id="GO:1903806">
    <property type="term" value="P:L-isoleucine import across plasma membrane"/>
    <property type="evidence" value="ECO:0007669"/>
    <property type="project" value="TreeGrafter"/>
</dbReference>
<dbReference type="GO" id="GO:1903805">
    <property type="term" value="P:L-valine import across plasma membrane"/>
    <property type="evidence" value="ECO:0007669"/>
    <property type="project" value="TreeGrafter"/>
</dbReference>
<sequence>MAETVLKVAGISKRFGGLQALSDVGLTIERGQVYGLIGPNGAGKTTFFNVITGLYTPDSGTFELGGKPYQPSAVHLVAKAGIARTFQNIRLFAEMTALENVMVGRHLRTSSGLLGAIFRTPGFKAEERAIMERARELLDYVGIGKYADFKARTLSYGDQRRLEIARALATDPQLIALDEPAAGMNATEKVLLRELIERIRADNRTVLLIEHDVKLVMGLCDRVTVLEYGKLLAQGTPHEVQHNEKVIEAYLGTGAH</sequence>
<dbReference type="CDD" id="cd03219">
    <property type="entry name" value="ABC_Mj1267_LivG_branched"/>
    <property type="match status" value="1"/>
</dbReference>
<dbReference type="PANTHER" id="PTHR45772:SF7">
    <property type="entry name" value="AMINO ACID ABC TRANSPORTER ATP-BINDING PROTEIN"/>
    <property type="match status" value="1"/>
</dbReference>
<dbReference type="InterPro" id="IPR032823">
    <property type="entry name" value="BCA_ABC_TP_C"/>
</dbReference>